<reference evidence="5" key="1">
    <citation type="submission" date="2025-08" db="UniProtKB">
        <authorList>
            <consortium name="RefSeq"/>
        </authorList>
    </citation>
    <scope>IDENTIFICATION</scope>
</reference>
<evidence type="ECO:0000313" key="4">
    <source>
        <dbReference type="Proteomes" id="UP000694888"/>
    </source>
</evidence>
<gene>
    <name evidence="5" type="primary">LOC101856838</name>
</gene>
<evidence type="ECO:0000259" key="3">
    <source>
        <dbReference type="PROSITE" id="PS51263"/>
    </source>
</evidence>
<feature type="domain" description="ADF-H" evidence="3">
    <location>
        <begin position="4"/>
        <end position="143"/>
    </location>
</feature>
<comment type="similarity">
    <text evidence="1">Belongs to the actin-binding proteins ADF family.</text>
</comment>
<evidence type="ECO:0000256" key="1">
    <source>
        <dbReference type="ARBA" id="ARBA00006844"/>
    </source>
</evidence>
<protein>
    <submittedName>
        <fullName evidence="5">Cofilin</fullName>
    </submittedName>
</protein>
<evidence type="ECO:0000313" key="5">
    <source>
        <dbReference type="RefSeq" id="XP_005107306.1"/>
    </source>
</evidence>
<accession>A0ABM0K2L5</accession>
<sequence length="144" mass="16217">MASGVKVAEETVEAYKAMKLQKTNNRYLIMSIDLAAGLIKVVASKEKMKDVDQEAEYNDFLAQLPSDSGRYCIVDLTIPQKNGAMKDILFLITWCPNEATTKSNILYTTSKRELLNKIREGMIDLQANDLSDLQYCELLVRGCK</sequence>
<dbReference type="PROSITE" id="PS51263">
    <property type="entry name" value="ADF_H"/>
    <property type="match status" value="1"/>
</dbReference>
<keyword evidence="2" id="KW-0009">Actin-binding</keyword>
<name>A0ABM0K2L5_APLCA</name>
<dbReference type="SUPFAM" id="SSF55753">
    <property type="entry name" value="Actin depolymerizing proteins"/>
    <property type="match status" value="1"/>
</dbReference>
<dbReference type="GeneID" id="101856838"/>
<dbReference type="InterPro" id="IPR002108">
    <property type="entry name" value="ADF-H"/>
</dbReference>
<dbReference type="SMART" id="SM00102">
    <property type="entry name" value="ADF"/>
    <property type="match status" value="1"/>
</dbReference>
<dbReference type="RefSeq" id="XP_005107306.1">
    <property type="nucleotide sequence ID" value="XM_005107249.3"/>
</dbReference>
<dbReference type="Proteomes" id="UP000694888">
    <property type="component" value="Unplaced"/>
</dbReference>
<organism evidence="4 5">
    <name type="scientific">Aplysia californica</name>
    <name type="common">California sea hare</name>
    <dbReference type="NCBI Taxonomy" id="6500"/>
    <lineage>
        <taxon>Eukaryota</taxon>
        <taxon>Metazoa</taxon>
        <taxon>Spiralia</taxon>
        <taxon>Lophotrochozoa</taxon>
        <taxon>Mollusca</taxon>
        <taxon>Gastropoda</taxon>
        <taxon>Heterobranchia</taxon>
        <taxon>Euthyneura</taxon>
        <taxon>Tectipleura</taxon>
        <taxon>Aplysiida</taxon>
        <taxon>Aplysioidea</taxon>
        <taxon>Aplysiidae</taxon>
        <taxon>Aplysia</taxon>
    </lineage>
</organism>
<dbReference type="InterPro" id="IPR017904">
    <property type="entry name" value="ADF/Cofilin"/>
</dbReference>
<evidence type="ECO:0000256" key="2">
    <source>
        <dbReference type="ARBA" id="ARBA00023203"/>
    </source>
</evidence>
<dbReference type="Pfam" id="PF00241">
    <property type="entry name" value="Cofilin_ADF"/>
    <property type="match status" value="1"/>
</dbReference>
<proteinExistence type="inferred from homology"/>
<dbReference type="Gene3D" id="3.40.20.10">
    <property type="entry name" value="Severin"/>
    <property type="match status" value="1"/>
</dbReference>
<dbReference type="PANTHER" id="PTHR11913">
    <property type="entry name" value="COFILIN-RELATED"/>
    <property type="match status" value="1"/>
</dbReference>
<dbReference type="InterPro" id="IPR029006">
    <property type="entry name" value="ADF-H/Gelsolin-like_dom_sf"/>
</dbReference>
<keyword evidence="4" id="KW-1185">Reference proteome</keyword>